<dbReference type="SUPFAM" id="SSF50911">
    <property type="entry name" value="Mannose 6-phosphate receptor domain"/>
    <property type="match status" value="1"/>
</dbReference>
<dbReference type="GO" id="GO:0005788">
    <property type="term" value="C:endoplasmic reticulum lumen"/>
    <property type="evidence" value="ECO:0007669"/>
    <property type="project" value="TreeGrafter"/>
</dbReference>
<feature type="domain" description="MRH" evidence="6">
    <location>
        <begin position="282"/>
        <end position="412"/>
    </location>
</feature>
<evidence type="ECO:0000256" key="2">
    <source>
        <dbReference type="ARBA" id="ARBA00022729"/>
    </source>
</evidence>
<proteinExistence type="predicted"/>
<evidence type="ECO:0000256" key="1">
    <source>
        <dbReference type="ARBA" id="ARBA00004240"/>
    </source>
</evidence>
<evidence type="ECO:0000313" key="7">
    <source>
        <dbReference type="EMBL" id="CAI5741782.1"/>
    </source>
</evidence>
<dbReference type="InterPro" id="IPR044865">
    <property type="entry name" value="MRH_dom"/>
</dbReference>
<keyword evidence="2 5" id="KW-0732">Signal</keyword>
<dbReference type="EMBL" id="CANTFM010001616">
    <property type="protein sequence ID" value="CAI5741782.1"/>
    <property type="molecule type" value="Genomic_DNA"/>
</dbReference>
<dbReference type="InterPro" id="IPR045149">
    <property type="entry name" value="OS-9-like"/>
</dbReference>
<dbReference type="GO" id="GO:0030968">
    <property type="term" value="P:endoplasmic reticulum unfolded protein response"/>
    <property type="evidence" value="ECO:0007669"/>
    <property type="project" value="InterPro"/>
</dbReference>
<dbReference type="GO" id="GO:0030970">
    <property type="term" value="P:retrograde protein transport, ER to cytosol"/>
    <property type="evidence" value="ECO:0007669"/>
    <property type="project" value="TreeGrafter"/>
</dbReference>
<protein>
    <recommendedName>
        <fullName evidence="6">MRH domain-containing protein</fullName>
    </recommendedName>
</protein>
<dbReference type="PANTHER" id="PTHR15414:SF0">
    <property type="entry name" value="ENDOPLASMIC RETICULUM LECTIN 1"/>
    <property type="match status" value="1"/>
</dbReference>
<evidence type="ECO:0000256" key="4">
    <source>
        <dbReference type="ARBA" id="ARBA00023157"/>
    </source>
</evidence>
<keyword evidence="4" id="KW-1015">Disulfide bond</keyword>
<keyword evidence="8" id="KW-1185">Reference proteome</keyword>
<evidence type="ECO:0000256" key="3">
    <source>
        <dbReference type="ARBA" id="ARBA00022824"/>
    </source>
</evidence>
<feature type="chain" id="PRO_5043314598" description="MRH domain-containing protein" evidence="5">
    <location>
        <begin position="21"/>
        <end position="444"/>
    </location>
</feature>
<dbReference type="PANTHER" id="PTHR15414">
    <property type="entry name" value="OS-9-RELATED"/>
    <property type="match status" value="1"/>
</dbReference>
<comment type="caution">
    <text evidence="7">The sequence shown here is derived from an EMBL/GenBank/DDBJ whole genome shotgun (WGS) entry which is preliminary data.</text>
</comment>
<dbReference type="Gene3D" id="2.70.130.10">
    <property type="entry name" value="Mannose-6-phosphate receptor binding domain"/>
    <property type="match status" value="1"/>
</dbReference>
<evidence type="ECO:0000313" key="8">
    <source>
        <dbReference type="Proteomes" id="UP001162029"/>
    </source>
</evidence>
<name>A0AAV0UY55_9STRA</name>
<comment type="subcellular location">
    <subcellularLocation>
        <location evidence="1">Endoplasmic reticulum</location>
    </subcellularLocation>
</comment>
<reference evidence="7" key="1">
    <citation type="submission" date="2022-12" db="EMBL/GenBank/DDBJ databases">
        <authorList>
            <person name="Webb A."/>
        </authorList>
    </citation>
    <scope>NUCLEOTIDE SEQUENCE</scope>
    <source>
        <strain evidence="7">Pd1</strain>
    </source>
</reference>
<dbReference type="InterPro" id="IPR012913">
    <property type="entry name" value="OS9-like_dom"/>
</dbReference>
<feature type="signal peptide" evidence="5">
    <location>
        <begin position="1"/>
        <end position="20"/>
    </location>
</feature>
<dbReference type="PROSITE" id="PS51914">
    <property type="entry name" value="MRH"/>
    <property type="match status" value="1"/>
</dbReference>
<evidence type="ECO:0000259" key="6">
    <source>
        <dbReference type="PROSITE" id="PS51914"/>
    </source>
</evidence>
<dbReference type="Proteomes" id="UP001162029">
    <property type="component" value="Unassembled WGS sequence"/>
</dbReference>
<gene>
    <name evidence="7" type="ORF">PDE001_LOCUS7976</name>
</gene>
<dbReference type="AlphaFoldDB" id="A0AAV0UY55"/>
<dbReference type="Pfam" id="PF07915">
    <property type="entry name" value="PRKCSH"/>
    <property type="match status" value="1"/>
</dbReference>
<organism evidence="7 8">
    <name type="scientific">Peronospora destructor</name>
    <dbReference type="NCBI Taxonomy" id="86335"/>
    <lineage>
        <taxon>Eukaryota</taxon>
        <taxon>Sar</taxon>
        <taxon>Stramenopiles</taxon>
        <taxon>Oomycota</taxon>
        <taxon>Peronosporomycetes</taxon>
        <taxon>Peronosporales</taxon>
        <taxon>Peronosporaceae</taxon>
        <taxon>Peronospora</taxon>
    </lineage>
</organism>
<evidence type="ECO:0000256" key="5">
    <source>
        <dbReference type="SAM" id="SignalP"/>
    </source>
</evidence>
<sequence length="444" mass="49535">MTRRILAALAALSSASDTSASSFASSLDALYIVQLHSTRDGLSGLKNGTPKRSQLITTESGQTFECFFPPLPLSNQETEDFEASDPLFLKESKKQQQTDAFLAFGRAAVQRVWPQCIQYTDTKSGWLYEVCVGISIRRLVLQQAKVQVEAIGATSNAARVAGYEEEELGAFVAESSRPALIYDEFVMSEMQNRVTNHHKPLFTQTFGDDKQHIHVQFICSTTAQDDAVSAVQWRADSATDGSREIVALLVASRVFCNPLHSDADDSDLFTVRLLLQPLEDAQKCITRTEGWWTYEFCFRRSVRQYHRNADGHITAEFSLGIFNAEGNRKLERTGSALLLEYIDATHDVPRPAYLELYDDGAFCRDSENHVPRKTRVFYYCSQGGTSHQILTVKETQTCNYTVKVSSPVICDHPHFYNDEETSNQAAEILHCIPAVEVAVAAAAE</sequence>
<accession>A0AAV0UY55</accession>
<keyword evidence="3" id="KW-0256">Endoplasmic reticulum</keyword>
<dbReference type="InterPro" id="IPR009011">
    <property type="entry name" value="Man6P_isomerase_rcpt-bd_dom_sf"/>
</dbReference>